<dbReference type="EMBL" id="JBIHMK010000122">
    <property type="protein sequence ID" value="MFH0251210.1"/>
    <property type="molecule type" value="Genomic_DNA"/>
</dbReference>
<dbReference type="InterPro" id="IPR052705">
    <property type="entry name" value="Gliding_Motility_GTPase"/>
</dbReference>
<name>A0ABW7HZA1_9ACTN</name>
<keyword evidence="7" id="KW-1185">Reference proteome</keyword>
<comment type="caution">
    <text evidence="6">The sequence shown here is derived from an EMBL/GenBank/DDBJ whole genome shotgun (WGS) entry which is preliminary data.</text>
</comment>
<accession>A0ABW7HZA1</accession>
<proteinExistence type="inferred from homology"/>
<dbReference type="InterPro" id="IPR004130">
    <property type="entry name" value="Gpn"/>
</dbReference>
<dbReference type="InterPro" id="IPR027417">
    <property type="entry name" value="P-loop_NTPase"/>
</dbReference>
<feature type="region of interest" description="Disordered" evidence="5">
    <location>
        <begin position="56"/>
        <end position="78"/>
    </location>
</feature>
<dbReference type="Pfam" id="PF03029">
    <property type="entry name" value="ATP_bind_1"/>
    <property type="match status" value="1"/>
</dbReference>
<evidence type="ECO:0000256" key="1">
    <source>
        <dbReference type="ARBA" id="ARBA00005290"/>
    </source>
</evidence>
<keyword evidence="3" id="KW-0378">Hydrolase</keyword>
<evidence type="ECO:0000256" key="4">
    <source>
        <dbReference type="ARBA" id="ARBA00023134"/>
    </source>
</evidence>
<gene>
    <name evidence="6" type="ORF">ACG5V6_23715</name>
</gene>
<evidence type="ECO:0000256" key="2">
    <source>
        <dbReference type="ARBA" id="ARBA00022741"/>
    </source>
</evidence>
<dbReference type="SUPFAM" id="SSF52540">
    <property type="entry name" value="P-loop containing nucleoside triphosphate hydrolases"/>
    <property type="match status" value="1"/>
</dbReference>
<sequence>MVFADSGACRKHRKSAAAASPVTLKVLVAGGPGAGKTTLVGSASEVGPLRTEEFLAQDRPPAGGPGRTWGAAEAEGPGERKAATVAMDFGRITLSERLTLCLLAAPGQERFGPLWDELAQGALGAVLLADTCRPRDCLGALGRLRRHAVPYAVAVNGSDGAHRPATEAVRAALGLDAAVPVLRCDARDRGSVREMLASVVEHAMTAGAPGSRGSAPGPTHPSA</sequence>
<keyword evidence="4" id="KW-0342">GTP-binding</keyword>
<protein>
    <submittedName>
        <fullName evidence="6">ATP/GTP-binding protein</fullName>
    </submittedName>
</protein>
<organism evidence="6 7">
    <name type="scientific">Streptomyces chitinivorans</name>
    <dbReference type="NCBI Taxonomy" id="1257027"/>
    <lineage>
        <taxon>Bacteria</taxon>
        <taxon>Bacillati</taxon>
        <taxon>Actinomycetota</taxon>
        <taxon>Actinomycetes</taxon>
        <taxon>Kitasatosporales</taxon>
        <taxon>Streptomycetaceae</taxon>
        <taxon>Streptomyces</taxon>
    </lineage>
</organism>
<dbReference type="Proteomes" id="UP001607069">
    <property type="component" value="Unassembled WGS sequence"/>
</dbReference>
<evidence type="ECO:0000256" key="5">
    <source>
        <dbReference type="SAM" id="MobiDB-lite"/>
    </source>
</evidence>
<feature type="region of interest" description="Disordered" evidence="5">
    <location>
        <begin position="203"/>
        <end position="223"/>
    </location>
</feature>
<reference evidence="6 7" key="1">
    <citation type="submission" date="2024-10" db="EMBL/GenBank/DDBJ databases">
        <authorList>
            <person name="Cho J.-C."/>
        </authorList>
    </citation>
    <scope>NUCLEOTIDE SEQUENCE [LARGE SCALE GENOMIC DNA]</scope>
    <source>
        <strain evidence="6 7">KCTC29696</strain>
    </source>
</reference>
<dbReference type="PANTHER" id="PTHR42708">
    <property type="entry name" value="ATP/GTP-BINDING PROTEIN-RELATED"/>
    <property type="match status" value="1"/>
</dbReference>
<dbReference type="PANTHER" id="PTHR42708:SF1">
    <property type="entry name" value="GLIDING MOTILITY PROTEIN MGLA"/>
    <property type="match status" value="1"/>
</dbReference>
<evidence type="ECO:0000313" key="6">
    <source>
        <dbReference type="EMBL" id="MFH0251210.1"/>
    </source>
</evidence>
<keyword evidence="2" id="KW-0547">Nucleotide-binding</keyword>
<evidence type="ECO:0000313" key="7">
    <source>
        <dbReference type="Proteomes" id="UP001607069"/>
    </source>
</evidence>
<dbReference type="RefSeq" id="WP_279951133.1">
    <property type="nucleotide sequence ID" value="NZ_BAABEN010000008.1"/>
</dbReference>
<feature type="compositionally biased region" description="Low complexity" evidence="5">
    <location>
        <begin position="206"/>
        <end position="217"/>
    </location>
</feature>
<evidence type="ECO:0000256" key="3">
    <source>
        <dbReference type="ARBA" id="ARBA00022801"/>
    </source>
</evidence>
<dbReference type="Gene3D" id="3.40.50.300">
    <property type="entry name" value="P-loop containing nucleotide triphosphate hydrolases"/>
    <property type="match status" value="1"/>
</dbReference>
<comment type="similarity">
    <text evidence="1">Belongs to the GPN-loop GTPase family.</text>
</comment>